<dbReference type="PANTHER" id="PTHR37240:SF1">
    <property type="entry name" value="PREPROTEIN TRANSLOCASE SUBUNIT SECE1"/>
    <property type="match status" value="1"/>
</dbReference>
<name>A0A199UHT6_ANACO</name>
<feature type="compositionally biased region" description="Low complexity" evidence="1">
    <location>
        <begin position="130"/>
        <end position="140"/>
    </location>
</feature>
<feature type="compositionally biased region" description="Acidic residues" evidence="1">
    <location>
        <begin position="179"/>
        <end position="189"/>
    </location>
</feature>
<dbReference type="PANTHER" id="PTHR37240">
    <property type="entry name" value="PREPROTEIN TRANSLOCASE SUBUNIT SECE1"/>
    <property type="match status" value="1"/>
</dbReference>
<dbReference type="AlphaFoldDB" id="A0A199UHT6"/>
<evidence type="ECO:0000313" key="3">
    <source>
        <dbReference type="EMBL" id="OAY64266.1"/>
    </source>
</evidence>
<protein>
    <submittedName>
        <fullName evidence="3">Preprotein translocase subunit SECE1</fullName>
    </submittedName>
</protein>
<dbReference type="GO" id="GO:0009535">
    <property type="term" value="C:chloroplast thylakoid membrane"/>
    <property type="evidence" value="ECO:0007669"/>
    <property type="project" value="TreeGrafter"/>
</dbReference>
<feature type="region of interest" description="Disordered" evidence="1">
    <location>
        <begin position="39"/>
        <end position="62"/>
    </location>
</feature>
<dbReference type="EMBL" id="LSRQ01008098">
    <property type="protein sequence ID" value="OAY64266.1"/>
    <property type="molecule type" value="Genomic_DNA"/>
</dbReference>
<evidence type="ECO:0000256" key="2">
    <source>
        <dbReference type="SAM" id="Phobius"/>
    </source>
</evidence>
<feature type="compositionally biased region" description="Low complexity" evidence="1">
    <location>
        <begin position="192"/>
        <end position="205"/>
    </location>
</feature>
<gene>
    <name evidence="3" type="ORF">ACMD2_20156</name>
</gene>
<sequence length="295" mass="31950">MIRTYEMKIREKCCSGEGKGNDLPYKAEREREQCCQDGRRNAVTNGGRSIDAEEETPSFVPSSVKKNLKERALIYSKRFGSVQSSKREWLSPHALVFSPHSRRRALAPAPPRPRPTAAQIAHPPSPLSPNPLSLSLSLPPTHRRLRRGPTLPLFSVPGNGGASETLDEAPSSSPSAEKENEEEEEEEEERPIASSASSDPDAGSAVAEELKEMMRARRKEASPSPSPSPSSDLWGGVLEEIREIEWPAFGKVVGTTGVVLAVIAGSTVALLTVNAVLAELSDRVFAGKGLQDFFG</sequence>
<accession>A0A199UHT6</accession>
<keyword evidence="2" id="KW-0472">Membrane</keyword>
<feature type="transmembrane region" description="Helical" evidence="2">
    <location>
        <begin position="252"/>
        <end position="277"/>
    </location>
</feature>
<proteinExistence type="predicted"/>
<feature type="region of interest" description="Disordered" evidence="1">
    <location>
        <begin position="101"/>
        <end position="205"/>
    </location>
</feature>
<evidence type="ECO:0000256" key="1">
    <source>
        <dbReference type="SAM" id="MobiDB-lite"/>
    </source>
</evidence>
<organism evidence="3 4">
    <name type="scientific">Ananas comosus</name>
    <name type="common">Pineapple</name>
    <name type="synonym">Ananas ananas</name>
    <dbReference type="NCBI Taxonomy" id="4615"/>
    <lineage>
        <taxon>Eukaryota</taxon>
        <taxon>Viridiplantae</taxon>
        <taxon>Streptophyta</taxon>
        <taxon>Embryophyta</taxon>
        <taxon>Tracheophyta</taxon>
        <taxon>Spermatophyta</taxon>
        <taxon>Magnoliopsida</taxon>
        <taxon>Liliopsida</taxon>
        <taxon>Poales</taxon>
        <taxon>Bromeliaceae</taxon>
        <taxon>Bromelioideae</taxon>
        <taxon>Ananas</taxon>
    </lineage>
</organism>
<dbReference type="InterPro" id="IPR055330">
    <property type="entry name" value="SECE1-like"/>
</dbReference>
<dbReference type="STRING" id="4615.A0A199UHT6"/>
<feature type="region of interest" description="Disordered" evidence="1">
    <location>
        <begin position="214"/>
        <end position="233"/>
    </location>
</feature>
<evidence type="ECO:0000313" key="4">
    <source>
        <dbReference type="Proteomes" id="UP000092600"/>
    </source>
</evidence>
<reference evidence="3 4" key="1">
    <citation type="journal article" date="2016" name="DNA Res.">
        <title>The draft genome of MD-2 pineapple using hybrid error correction of long reads.</title>
        <authorList>
            <person name="Redwan R.M."/>
            <person name="Saidin A."/>
            <person name="Kumar S.V."/>
        </authorList>
    </citation>
    <scope>NUCLEOTIDE SEQUENCE [LARGE SCALE GENOMIC DNA]</scope>
    <source>
        <strain evidence="4">cv. MD2</strain>
        <tissue evidence="3">Leaf</tissue>
    </source>
</reference>
<keyword evidence="2" id="KW-0812">Transmembrane</keyword>
<keyword evidence="2" id="KW-1133">Transmembrane helix</keyword>
<dbReference type="Proteomes" id="UP000092600">
    <property type="component" value="Unassembled WGS sequence"/>
</dbReference>
<comment type="caution">
    <text evidence="3">The sequence shown here is derived from an EMBL/GenBank/DDBJ whole genome shotgun (WGS) entry which is preliminary data.</text>
</comment>